<organism evidence="1 2">
    <name type="scientific">Microbotryum silenes-dioicae</name>
    <dbReference type="NCBI Taxonomy" id="796604"/>
    <lineage>
        <taxon>Eukaryota</taxon>
        <taxon>Fungi</taxon>
        <taxon>Dikarya</taxon>
        <taxon>Basidiomycota</taxon>
        <taxon>Pucciniomycotina</taxon>
        <taxon>Microbotryomycetes</taxon>
        <taxon>Microbotryales</taxon>
        <taxon>Microbotryaceae</taxon>
        <taxon>Microbotryum</taxon>
    </lineage>
</organism>
<sequence length="149" mass="16319">MMKDYSCLRTLLPMGMFGTGNLMVSSKRQGPYGLPDPPSGASSPLLCTVLLSQRAGLLLSTHSRPLPLHFKLWADWLAPVPVRICLLDTINTIIQMHFIAQPGLGQPLSLGYLLAISTKVSNIEQAVDTLYWPRQNEALAVIGRSHDVP</sequence>
<keyword evidence="2" id="KW-1185">Reference proteome</keyword>
<evidence type="ECO:0000313" key="1">
    <source>
        <dbReference type="EMBL" id="SGY54063.1"/>
    </source>
</evidence>
<reference evidence="1 2" key="1">
    <citation type="submission" date="2016-11" db="EMBL/GenBank/DDBJ databases">
        <authorList>
            <person name="Jaros S."/>
            <person name="Januszkiewicz K."/>
            <person name="Wedrychowicz H."/>
        </authorList>
    </citation>
    <scope>NUCLEOTIDE SEQUENCE [LARGE SCALE GENOMIC DNA]</scope>
</reference>
<dbReference type="AlphaFoldDB" id="A0A2X0M896"/>
<name>A0A2X0M896_9BASI</name>
<accession>A0A2X0M896</accession>
<evidence type="ECO:0000313" key="2">
    <source>
        <dbReference type="Proteomes" id="UP000249464"/>
    </source>
</evidence>
<gene>
    <name evidence="1" type="primary">BQ5605_C006g03835</name>
    <name evidence="1" type="ORF">BQ5605_C006G03835</name>
</gene>
<dbReference type="EMBL" id="FQNC01000044">
    <property type="protein sequence ID" value="SGY54063.1"/>
    <property type="molecule type" value="Genomic_DNA"/>
</dbReference>
<dbReference type="Proteomes" id="UP000249464">
    <property type="component" value="Unassembled WGS sequence"/>
</dbReference>
<protein>
    <submittedName>
        <fullName evidence="1">BQ5605_C006g03835 protein</fullName>
    </submittedName>
</protein>
<proteinExistence type="predicted"/>